<dbReference type="InterPro" id="IPR034001">
    <property type="entry name" value="ABCG_PDR_1"/>
</dbReference>
<dbReference type="InterPro" id="IPR043926">
    <property type="entry name" value="ABCG_dom"/>
</dbReference>
<dbReference type="InterPro" id="IPR003439">
    <property type="entry name" value="ABC_transporter-like_ATP-bd"/>
</dbReference>
<keyword evidence="3 7" id="KW-0812">Transmembrane</keyword>
<feature type="compositionally biased region" description="Polar residues" evidence="6">
    <location>
        <begin position="60"/>
        <end position="71"/>
    </location>
</feature>
<dbReference type="GO" id="GO:0016020">
    <property type="term" value="C:membrane"/>
    <property type="evidence" value="ECO:0007669"/>
    <property type="project" value="UniProtKB-SubCell"/>
</dbReference>
<dbReference type="Pfam" id="PF19055">
    <property type="entry name" value="ABC2_membrane_7"/>
    <property type="match status" value="1"/>
</dbReference>
<dbReference type="PROSITE" id="PS00211">
    <property type="entry name" value="ABC_TRANSPORTER_1"/>
    <property type="match status" value="1"/>
</dbReference>
<feature type="transmembrane region" description="Helical" evidence="7">
    <location>
        <begin position="515"/>
        <end position="537"/>
    </location>
</feature>
<keyword evidence="2" id="KW-0813">Transport</keyword>
<feature type="transmembrane region" description="Helical" evidence="7">
    <location>
        <begin position="993"/>
        <end position="1012"/>
    </location>
</feature>
<dbReference type="InterPro" id="IPR029481">
    <property type="entry name" value="ABC_trans_N"/>
</dbReference>
<evidence type="ECO:0000256" key="3">
    <source>
        <dbReference type="ARBA" id="ARBA00022692"/>
    </source>
</evidence>
<dbReference type="Proteomes" id="UP000193467">
    <property type="component" value="Unassembled WGS sequence"/>
</dbReference>
<evidence type="ECO:0000256" key="2">
    <source>
        <dbReference type="ARBA" id="ARBA00022448"/>
    </source>
</evidence>
<comment type="caution">
    <text evidence="9">The sequence shown here is derived from an EMBL/GenBank/DDBJ whole genome shotgun (WGS) entry which is preliminary data.</text>
</comment>
<protein>
    <submittedName>
        <fullName evidence="9">ABC-2 type transporter-domain-containing protein</fullName>
    </submittedName>
</protein>
<dbReference type="OrthoDB" id="245989at2759"/>
<feature type="transmembrane region" description="Helical" evidence="7">
    <location>
        <begin position="946"/>
        <end position="973"/>
    </location>
</feature>
<dbReference type="GO" id="GO:0140359">
    <property type="term" value="F:ABC-type transporter activity"/>
    <property type="evidence" value="ECO:0007669"/>
    <property type="project" value="InterPro"/>
</dbReference>
<dbReference type="GO" id="GO:0005524">
    <property type="term" value="F:ATP binding"/>
    <property type="evidence" value="ECO:0007669"/>
    <property type="project" value="InterPro"/>
</dbReference>
<evidence type="ECO:0000313" key="10">
    <source>
        <dbReference type="Proteomes" id="UP000193467"/>
    </source>
</evidence>
<proteinExistence type="predicted"/>
<dbReference type="GO" id="GO:0016887">
    <property type="term" value="F:ATP hydrolysis activity"/>
    <property type="evidence" value="ECO:0007669"/>
    <property type="project" value="InterPro"/>
</dbReference>
<dbReference type="AlphaFoldDB" id="A0A1Y2G1M5"/>
<dbReference type="InterPro" id="IPR013525">
    <property type="entry name" value="ABC2_TM"/>
</dbReference>
<feature type="region of interest" description="Disordered" evidence="6">
    <location>
        <begin position="1"/>
        <end position="71"/>
    </location>
</feature>
<feature type="transmembrane region" description="Helical" evidence="7">
    <location>
        <begin position="1144"/>
        <end position="1164"/>
    </location>
</feature>
<dbReference type="STRING" id="106004.A0A1Y2G1M5"/>
<feature type="transmembrane region" description="Helical" evidence="7">
    <location>
        <begin position="872"/>
        <end position="891"/>
    </location>
</feature>
<gene>
    <name evidence="9" type="ORF">BCR35DRAFT_299600</name>
</gene>
<dbReference type="Pfam" id="PF00005">
    <property type="entry name" value="ABC_tran"/>
    <property type="match status" value="1"/>
</dbReference>
<feature type="transmembrane region" description="Helical" evidence="7">
    <location>
        <begin position="625"/>
        <end position="646"/>
    </location>
</feature>
<accession>A0A1Y2G1M5</accession>
<dbReference type="Pfam" id="PF01061">
    <property type="entry name" value="ABC2_membrane"/>
    <property type="match status" value="2"/>
</dbReference>
<evidence type="ECO:0000313" key="9">
    <source>
        <dbReference type="EMBL" id="ORY90058.1"/>
    </source>
</evidence>
<evidence type="ECO:0000256" key="4">
    <source>
        <dbReference type="ARBA" id="ARBA00022989"/>
    </source>
</evidence>
<feature type="transmembrane region" description="Helical" evidence="7">
    <location>
        <begin position="557"/>
        <end position="582"/>
    </location>
</feature>
<dbReference type="InterPro" id="IPR017871">
    <property type="entry name" value="ABC_transporter-like_CS"/>
</dbReference>
<dbReference type="InterPro" id="IPR027417">
    <property type="entry name" value="P-loop_NTPase"/>
</dbReference>
<evidence type="ECO:0000256" key="7">
    <source>
        <dbReference type="SAM" id="Phobius"/>
    </source>
</evidence>
<feature type="domain" description="ABC transporter" evidence="8">
    <location>
        <begin position="122"/>
        <end position="370"/>
    </location>
</feature>
<dbReference type="CDD" id="cd03233">
    <property type="entry name" value="ABCG_PDR_domain1"/>
    <property type="match status" value="1"/>
</dbReference>
<organism evidence="9 10">
    <name type="scientific">Leucosporidium creatinivorum</name>
    <dbReference type="NCBI Taxonomy" id="106004"/>
    <lineage>
        <taxon>Eukaryota</taxon>
        <taxon>Fungi</taxon>
        <taxon>Dikarya</taxon>
        <taxon>Basidiomycota</taxon>
        <taxon>Pucciniomycotina</taxon>
        <taxon>Microbotryomycetes</taxon>
        <taxon>Leucosporidiales</taxon>
        <taxon>Leucosporidium</taxon>
    </lineage>
</organism>
<name>A0A1Y2G1M5_9BASI</name>
<dbReference type="PROSITE" id="PS50893">
    <property type="entry name" value="ABC_TRANSPORTER_2"/>
    <property type="match status" value="1"/>
</dbReference>
<dbReference type="EMBL" id="MCGR01000004">
    <property type="protein sequence ID" value="ORY90058.1"/>
    <property type="molecule type" value="Genomic_DNA"/>
</dbReference>
<feature type="transmembrane region" description="Helical" evidence="7">
    <location>
        <begin position="486"/>
        <end position="503"/>
    </location>
</feature>
<dbReference type="Pfam" id="PF14510">
    <property type="entry name" value="ABC_trans_N"/>
    <property type="match status" value="1"/>
</dbReference>
<evidence type="ECO:0000256" key="5">
    <source>
        <dbReference type="ARBA" id="ARBA00023136"/>
    </source>
</evidence>
<feature type="transmembrane region" description="Helical" evidence="7">
    <location>
        <begin position="589"/>
        <end position="619"/>
    </location>
</feature>
<keyword evidence="10" id="KW-1185">Reference proteome</keyword>
<evidence type="ECO:0000256" key="6">
    <source>
        <dbReference type="SAM" id="MobiDB-lite"/>
    </source>
</evidence>
<feature type="transmembrane region" description="Helical" evidence="7">
    <location>
        <begin position="903"/>
        <end position="926"/>
    </location>
</feature>
<keyword evidence="4 7" id="KW-1133">Transmembrane helix</keyword>
<evidence type="ECO:0000256" key="1">
    <source>
        <dbReference type="ARBA" id="ARBA00004141"/>
    </source>
</evidence>
<dbReference type="SUPFAM" id="SSF52540">
    <property type="entry name" value="P-loop containing nucleoside triphosphate hydrolases"/>
    <property type="match status" value="2"/>
</dbReference>
<dbReference type="PANTHER" id="PTHR19241">
    <property type="entry name" value="ATP-BINDING CASSETTE TRANSPORTER"/>
    <property type="match status" value="1"/>
</dbReference>
<feature type="transmembrane region" description="Helical" evidence="7">
    <location>
        <begin position="1024"/>
        <end position="1043"/>
    </location>
</feature>
<dbReference type="InParanoid" id="A0A1Y2G1M5"/>
<dbReference type="Gene3D" id="3.40.50.300">
    <property type="entry name" value="P-loop containing nucleotide triphosphate hydrolases"/>
    <property type="match status" value="2"/>
</dbReference>
<sequence length="1178" mass="131954">MEKNTPPSTPRSVASSTTAGDARPFPDEQVHALARSYSRHSQKNTIDHSAVPRSPFDNAGGTQLDPSSPNFSARAWTETMMKLQTEDPNNPTRRAGLSFRNLSASGHGSSSDFQNTFSTTPMKLAGMLSGKGQRIDILHDMDGLVRSGEMLGVLGPPGSGCSTFLKTISGETAGFEANGELNYEGISAKQMHHDFRGESIYTAEVDVHFPALSVGDTLYFAARARAPRHTPGGVSHHDYAEHVRDVTMAILGISHTINTNVGDDFVRGVSGGERKRVTIAEALLAGAPLQTWDNSTRGLDSATALEFCRSLKLSTSISGKTACVSLYQAPQSAYDVFDKVMVLYEGRQIYFGRTTDAKKSFTDMGFLCPERQTTADFLTSLTSDLERKTQPGFEHLTPRTPDKFVRSWKESAEYKALLAEIDEYNQTFKIGGERLDMFIASRKAQQWKGQRTALPYTLSYRKQIELCVWRGFRRLVQDPQVTATQIIGNSVVAVIISSIIYNLRPMTDSFFQRGALMFFSILMAAFASMLEMFTLYAQRNIVEKHTRYAFYHPSAEAFASMLCDIPYKVLNCIFFSLVIYFMSNLRREVGLFFFFTFVSFLVTMAMAMSMMFCTIASASRSILQALAPSAVLIFLLCIYTGFAIPIRDMRAYFGWMRFLNPIFWAFEALMVNEFQGRIFPCTTYVPMGEGYEPTSGLDSQTSWAICDLLAKLTAHGQAILCTIHQPSAMLFQRFDRLLFLAKGGRTVYFGEVGEGSHILTKYFEKNGAHPCPANANPAEWMLEVIGAAPGSHTEINWHQTWLESPERVAVKDELHRMEAERGGNKSEKQLIAAEAEHEGAIAISEFAAPFSVQYREVQKRVFQQYWRTPSYLYSKLFLLTASALFIGFSFFKVNRSRQGLQNQMFSLFMPMVIFGDIVFQILPSFVGQRSLYEARERPSKTYSWKVFMLSNIVVEIPFNAVCALVVFVCYFWPVGLWRNAEPTGAVHERGALFFLLLQQFLLFASTFGHMIVSGIDSAETASNIGNLLFILCLIFCGVLANPSTLPRFWIFMYRVSPFTYLIEGMLTTAVANTNVVCSDIELLHFLPPVGEMCGAYMSNYISTNGGYLIDEAATSACEFCNLADTNVFLASVSYDYANRWRDFGLMWVYIAFNVAAATAIYYIARVPKKQKQEKIKKE</sequence>
<comment type="subcellular location">
    <subcellularLocation>
        <location evidence="1">Membrane</location>
        <topology evidence="1">Multi-pass membrane protein</topology>
    </subcellularLocation>
</comment>
<feature type="compositionally biased region" description="Polar residues" evidence="6">
    <location>
        <begin position="10"/>
        <end position="19"/>
    </location>
</feature>
<reference evidence="9 10" key="1">
    <citation type="submission" date="2016-07" db="EMBL/GenBank/DDBJ databases">
        <title>Pervasive Adenine N6-methylation of Active Genes in Fungi.</title>
        <authorList>
            <consortium name="DOE Joint Genome Institute"/>
            <person name="Mondo S.J."/>
            <person name="Dannebaum R.O."/>
            <person name="Kuo R.C."/>
            <person name="Labutti K."/>
            <person name="Haridas S."/>
            <person name="Kuo A."/>
            <person name="Salamov A."/>
            <person name="Ahrendt S.R."/>
            <person name="Lipzen A."/>
            <person name="Sullivan W."/>
            <person name="Andreopoulos W.B."/>
            <person name="Clum A."/>
            <person name="Lindquist E."/>
            <person name="Daum C."/>
            <person name="Ramamoorthy G.K."/>
            <person name="Gryganskyi A."/>
            <person name="Culley D."/>
            <person name="Magnuson J.K."/>
            <person name="James T.Y."/>
            <person name="O'Malley M.A."/>
            <person name="Stajich J.E."/>
            <person name="Spatafora J.W."/>
            <person name="Visel A."/>
            <person name="Grigoriev I.V."/>
        </authorList>
    </citation>
    <scope>NUCLEOTIDE SEQUENCE [LARGE SCALE GENOMIC DNA]</scope>
    <source>
        <strain evidence="9 10">62-1032</strain>
    </source>
</reference>
<evidence type="ECO:0000259" key="8">
    <source>
        <dbReference type="PROSITE" id="PS50893"/>
    </source>
</evidence>
<keyword evidence="5 7" id="KW-0472">Membrane</keyword>